<protein>
    <submittedName>
        <fullName evidence="5">HTH-type transcriptional regulator KmtR</fullName>
    </submittedName>
</protein>
<accession>A0A518GW49</accession>
<dbReference type="PANTHER" id="PTHR33154">
    <property type="entry name" value="TRANSCRIPTIONAL REGULATOR, ARSR FAMILY"/>
    <property type="match status" value="1"/>
</dbReference>
<dbReference type="RefSeq" id="WP_145267160.1">
    <property type="nucleotide sequence ID" value="NZ_CP036426.1"/>
</dbReference>
<dbReference type="Proteomes" id="UP000317835">
    <property type="component" value="Chromosome"/>
</dbReference>
<evidence type="ECO:0000313" key="6">
    <source>
        <dbReference type="Proteomes" id="UP000317835"/>
    </source>
</evidence>
<dbReference type="GO" id="GO:0003677">
    <property type="term" value="F:DNA binding"/>
    <property type="evidence" value="ECO:0007669"/>
    <property type="project" value="UniProtKB-KW"/>
</dbReference>
<evidence type="ECO:0000313" key="5">
    <source>
        <dbReference type="EMBL" id="QDV32799.1"/>
    </source>
</evidence>
<feature type="domain" description="HTH arsR-type" evidence="4">
    <location>
        <begin position="5"/>
        <end position="99"/>
    </location>
</feature>
<keyword evidence="1" id="KW-0805">Transcription regulation</keyword>
<dbReference type="GO" id="GO:0003700">
    <property type="term" value="F:DNA-binding transcription factor activity"/>
    <property type="evidence" value="ECO:0007669"/>
    <property type="project" value="InterPro"/>
</dbReference>
<organism evidence="5 6">
    <name type="scientific">Tautonia plasticadhaerens</name>
    <dbReference type="NCBI Taxonomy" id="2527974"/>
    <lineage>
        <taxon>Bacteria</taxon>
        <taxon>Pseudomonadati</taxon>
        <taxon>Planctomycetota</taxon>
        <taxon>Planctomycetia</taxon>
        <taxon>Isosphaerales</taxon>
        <taxon>Isosphaeraceae</taxon>
        <taxon>Tautonia</taxon>
    </lineage>
</organism>
<dbReference type="InterPro" id="IPR001845">
    <property type="entry name" value="HTH_ArsR_DNA-bd_dom"/>
</dbReference>
<evidence type="ECO:0000256" key="2">
    <source>
        <dbReference type="ARBA" id="ARBA00023125"/>
    </source>
</evidence>
<dbReference type="PRINTS" id="PR00778">
    <property type="entry name" value="HTHARSR"/>
</dbReference>
<keyword evidence="3" id="KW-0804">Transcription</keyword>
<keyword evidence="6" id="KW-1185">Reference proteome</keyword>
<dbReference type="SMART" id="SM00418">
    <property type="entry name" value="HTH_ARSR"/>
    <property type="match status" value="1"/>
</dbReference>
<dbReference type="OrthoDB" id="274095at2"/>
<name>A0A518GW49_9BACT</name>
<dbReference type="AlphaFoldDB" id="A0A518GW49"/>
<evidence type="ECO:0000256" key="1">
    <source>
        <dbReference type="ARBA" id="ARBA00023015"/>
    </source>
</evidence>
<dbReference type="InterPro" id="IPR036388">
    <property type="entry name" value="WH-like_DNA-bd_sf"/>
</dbReference>
<sequence length="118" mass="13403">MSPAIPDEFLGLMAEKFRMLSDPTRLAILRALMAGERNVTRVVEETGRNQANVSKHLKMLSDAGLVARRKEGLQVFYRLDDPLVERLCKLVCETIVQESHEEVQRHRKLLSGYGKAKP</sequence>
<dbReference type="SUPFAM" id="SSF46785">
    <property type="entry name" value="Winged helix' DNA-binding domain"/>
    <property type="match status" value="1"/>
</dbReference>
<dbReference type="InterPro" id="IPR011991">
    <property type="entry name" value="ArsR-like_HTH"/>
</dbReference>
<evidence type="ECO:0000259" key="4">
    <source>
        <dbReference type="PROSITE" id="PS50987"/>
    </source>
</evidence>
<dbReference type="Pfam" id="PF01022">
    <property type="entry name" value="HTH_5"/>
    <property type="match status" value="1"/>
</dbReference>
<keyword evidence="2" id="KW-0238">DNA-binding</keyword>
<dbReference type="PANTHER" id="PTHR33154:SF18">
    <property type="entry name" value="ARSENICAL RESISTANCE OPERON REPRESSOR"/>
    <property type="match status" value="1"/>
</dbReference>
<dbReference type="KEGG" id="tpla:ElP_06390"/>
<gene>
    <name evidence="5" type="primary">kmtR_1</name>
    <name evidence="5" type="ORF">ElP_06390</name>
</gene>
<dbReference type="InterPro" id="IPR051081">
    <property type="entry name" value="HTH_MetalResp_TranReg"/>
</dbReference>
<dbReference type="Gene3D" id="1.10.10.10">
    <property type="entry name" value="Winged helix-like DNA-binding domain superfamily/Winged helix DNA-binding domain"/>
    <property type="match status" value="1"/>
</dbReference>
<proteinExistence type="predicted"/>
<dbReference type="PROSITE" id="PS50987">
    <property type="entry name" value="HTH_ARSR_2"/>
    <property type="match status" value="1"/>
</dbReference>
<evidence type="ECO:0000256" key="3">
    <source>
        <dbReference type="ARBA" id="ARBA00023163"/>
    </source>
</evidence>
<dbReference type="EMBL" id="CP036426">
    <property type="protein sequence ID" value="QDV32799.1"/>
    <property type="molecule type" value="Genomic_DNA"/>
</dbReference>
<reference evidence="5 6" key="1">
    <citation type="submission" date="2019-02" db="EMBL/GenBank/DDBJ databases">
        <title>Deep-cultivation of Planctomycetes and their phenomic and genomic characterization uncovers novel biology.</title>
        <authorList>
            <person name="Wiegand S."/>
            <person name="Jogler M."/>
            <person name="Boedeker C."/>
            <person name="Pinto D."/>
            <person name="Vollmers J."/>
            <person name="Rivas-Marin E."/>
            <person name="Kohn T."/>
            <person name="Peeters S.H."/>
            <person name="Heuer A."/>
            <person name="Rast P."/>
            <person name="Oberbeckmann S."/>
            <person name="Bunk B."/>
            <person name="Jeske O."/>
            <person name="Meyerdierks A."/>
            <person name="Storesund J.E."/>
            <person name="Kallscheuer N."/>
            <person name="Luecker S."/>
            <person name="Lage O.M."/>
            <person name="Pohl T."/>
            <person name="Merkel B.J."/>
            <person name="Hornburger P."/>
            <person name="Mueller R.-W."/>
            <person name="Bruemmer F."/>
            <person name="Labrenz M."/>
            <person name="Spormann A.M."/>
            <person name="Op den Camp H."/>
            <person name="Overmann J."/>
            <person name="Amann R."/>
            <person name="Jetten M.S.M."/>
            <person name="Mascher T."/>
            <person name="Medema M.H."/>
            <person name="Devos D.P."/>
            <person name="Kaster A.-K."/>
            <person name="Ovreas L."/>
            <person name="Rohde M."/>
            <person name="Galperin M.Y."/>
            <person name="Jogler C."/>
        </authorList>
    </citation>
    <scope>NUCLEOTIDE SEQUENCE [LARGE SCALE GENOMIC DNA]</scope>
    <source>
        <strain evidence="5 6">ElP</strain>
    </source>
</reference>
<dbReference type="NCBIfam" id="NF033788">
    <property type="entry name" value="HTH_metalloreg"/>
    <property type="match status" value="1"/>
</dbReference>
<dbReference type="InterPro" id="IPR036390">
    <property type="entry name" value="WH_DNA-bd_sf"/>
</dbReference>
<dbReference type="CDD" id="cd00090">
    <property type="entry name" value="HTH_ARSR"/>
    <property type="match status" value="1"/>
</dbReference>